<name>A0A1Y4T1C8_9FIRM</name>
<accession>A0A1Y4T1C8</accession>
<dbReference type="InterPro" id="IPR042081">
    <property type="entry name" value="RNA_2'-PTrans_C"/>
</dbReference>
<evidence type="ECO:0000256" key="3">
    <source>
        <dbReference type="ARBA" id="ARBA00023027"/>
    </source>
</evidence>
<dbReference type="Proteomes" id="UP000195305">
    <property type="component" value="Unassembled WGS sequence"/>
</dbReference>
<dbReference type="GO" id="GO:0006388">
    <property type="term" value="P:tRNA splicing, via endonucleolytic cleavage and ligation"/>
    <property type="evidence" value="ECO:0007669"/>
    <property type="project" value="UniProtKB-UniRule"/>
</dbReference>
<evidence type="ECO:0000256" key="1">
    <source>
        <dbReference type="ARBA" id="ARBA00009836"/>
    </source>
</evidence>
<dbReference type="Gene3D" id="1.10.10.970">
    <property type="entry name" value="RNA 2'-phosphotransferase, Tpt1/KptA family, N-terminal domain"/>
    <property type="match status" value="1"/>
</dbReference>
<dbReference type="PANTHER" id="PTHR12684">
    <property type="entry name" value="PUTATIVE PHOSPHOTRANSFERASE"/>
    <property type="match status" value="1"/>
</dbReference>
<dbReference type="NCBIfam" id="NF002014">
    <property type="entry name" value="PRK00819.1-4"/>
    <property type="match status" value="1"/>
</dbReference>
<dbReference type="InterPro" id="IPR002745">
    <property type="entry name" value="Ptrans_KptA/Tpt1"/>
</dbReference>
<dbReference type="GO" id="GO:0000215">
    <property type="term" value="F:tRNA 2'-phosphotransferase activity"/>
    <property type="evidence" value="ECO:0007669"/>
    <property type="project" value="TreeGrafter"/>
</dbReference>
<evidence type="ECO:0000256" key="4">
    <source>
        <dbReference type="ARBA" id="ARBA00025212"/>
    </source>
</evidence>
<dbReference type="EC" id="2.7.1.-" evidence="5"/>
<protein>
    <recommendedName>
        <fullName evidence="5">Probable RNA 2'-phosphotransferase</fullName>
        <ecNumber evidence="5">2.7.1.-</ecNumber>
    </recommendedName>
</protein>
<comment type="similarity">
    <text evidence="1 5">Belongs to the KptA/TPT1 family.</text>
</comment>
<dbReference type="GO" id="GO:0003950">
    <property type="term" value="F:NAD+ poly-ADP-ribosyltransferase activity"/>
    <property type="evidence" value="ECO:0007669"/>
    <property type="project" value="InterPro"/>
</dbReference>
<gene>
    <name evidence="5" type="primary">kptA</name>
    <name evidence="6" type="ORF">B5E75_04965</name>
</gene>
<organism evidence="6 7">
    <name type="scientific">Massilimicrobiota timonensis</name>
    <dbReference type="NCBI Taxonomy" id="1776392"/>
    <lineage>
        <taxon>Bacteria</taxon>
        <taxon>Bacillati</taxon>
        <taxon>Bacillota</taxon>
        <taxon>Erysipelotrichia</taxon>
        <taxon>Erysipelotrichales</taxon>
        <taxon>Erysipelotrichaceae</taxon>
        <taxon>Massilimicrobiota</taxon>
    </lineage>
</organism>
<dbReference type="InterPro" id="IPR022928">
    <property type="entry name" value="RNA_2'-PTrans_KptA"/>
</dbReference>
<dbReference type="AlphaFoldDB" id="A0A1Y4T1C8"/>
<dbReference type="PANTHER" id="PTHR12684:SF2">
    <property type="entry name" value="TRNA 2'-PHOSPHOTRANSFERASE 1"/>
    <property type="match status" value="1"/>
</dbReference>
<dbReference type="SUPFAM" id="SSF56399">
    <property type="entry name" value="ADP-ribosylation"/>
    <property type="match status" value="1"/>
</dbReference>
<comment type="caution">
    <text evidence="6">The sequence shown here is derived from an EMBL/GenBank/DDBJ whole genome shotgun (WGS) entry which is preliminary data.</text>
</comment>
<evidence type="ECO:0000256" key="2">
    <source>
        <dbReference type="ARBA" id="ARBA00022679"/>
    </source>
</evidence>
<evidence type="ECO:0000313" key="6">
    <source>
        <dbReference type="EMBL" id="OUQ35002.1"/>
    </source>
</evidence>
<dbReference type="HAMAP" id="MF_00299">
    <property type="entry name" value="KptA"/>
    <property type="match status" value="1"/>
</dbReference>
<comment type="function">
    <text evidence="4 5">Removes the 2'-phosphate from RNA via an intermediate in which the phosphate is ADP-ribosylated by NAD followed by a presumed transesterification to release the RNA and generate ADP-ribose 1''-2''-cyclic phosphate (APPR&gt;P). May function as an ADP-ribosylase.</text>
</comment>
<keyword evidence="7" id="KW-1185">Reference proteome</keyword>
<dbReference type="InterPro" id="IPR042080">
    <property type="entry name" value="RNA_2'-PTrans_N"/>
</dbReference>
<keyword evidence="2 5" id="KW-0808">Transferase</keyword>
<sequence length="183" mass="21008">MKTTNISRYIALLLRHHPEKAGLCLDEHGWVEVEALILGVRRRYPEFNRAVLDEIVARDSKQRYAYNQNKTCIRANQGHSIPVDVELKQALPPTILYHGTGEKYVESIQKVGLIPKSRLYVHLSTDIQTAIQVGKRHGQPVVYQIDTQQMLHDGFIFYISANHIWLTKAVPVQYLKIIETNPV</sequence>
<proteinExistence type="inferred from homology"/>
<keyword evidence="3 5" id="KW-0520">NAD</keyword>
<reference evidence="6 7" key="1">
    <citation type="journal article" date="2018" name="BMC Genomics">
        <title>Whole genome sequencing and function prediction of 133 gut anaerobes isolated from chicken caecum in pure cultures.</title>
        <authorList>
            <person name="Medvecky M."/>
            <person name="Cejkova D."/>
            <person name="Polansky O."/>
            <person name="Karasova D."/>
            <person name="Kubasova T."/>
            <person name="Cizek A."/>
            <person name="Rychlik I."/>
        </authorList>
    </citation>
    <scope>NUCLEOTIDE SEQUENCE [LARGE SCALE GENOMIC DNA]</scope>
    <source>
        <strain evidence="6 7">An13</strain>
    </source>
</reference>
<dbReference type="Gene3D" id="3.20.170.30">
    <property type="match status" value="1"/>
</dbReference>
<dbReference type="OrthoDB" id="4537997at2"/>
<dbReference type="Pfam" id="PF01885">
    <property type="entry name" value="PTS_2-RNA"/>
    <property type="match status" value="1"/>
</dbReference>
<dbReference type="EMBL" id="NFLJ01000011">
    <property type="protein sequence ID" value="OUQ35002.1"/>
    <property type="molecule type" value="Genomic_DNA"/>
</dbReference>
<evidence type="ECO:0000256" key="5">
    <source>
        <dbReference type="HAMAP-Rule" id="MF_00299"/>
    </source>
</evidence>
<dbReference type="RefSeq" id="WP_087357685.1">
    <property type="nucleotide sequence ID" value="NZ_NFLJ01000011.1"/>
</dbReference>
<evidence type="ECO:0000313" key="7">
    <source>
        <dbReference type="Proteomes" id="UP000195305"/>
    </source>
</evidence>